<protein>
    <submittedName>
        <fullName evidence="2">Uncharacterized protein</fullName>
    </submittedName>
</protein>
<evidence type="ECO:0000313" key="3">
    <source>
        <dbReference type="Proteomes" id="UP000249614"/>
    </source>
</evidence>
<evidence type="ECO:0000256" key="1">
    <source>
        <dbReference type="SAM" id="MobiDB-lite"/>
    </source>
</evidence>
<proteinExistence type="predicted"/>
<organism evidence="2 3">
    <name type="scientific">Stenotrophomonas maltophilia</name>
    <name type="common">Pseudomonas maltophilia</name>
    <name type="synonym">Xanthomonas maltophilia</name>
    <dbReference type="NCBI Taxonomy" id="40324"/>
    <lineage>
        <taxon>Bacteria</taxon>
        <taxon>Pseudomonadati</taxon>
        <taxon>Pseudomonadota</taxon>
        <taxon>Gammaproteobacteria</taxon>
        <taxon>Lysobacterales</taxon>
        <taxon>Lysobacteraceae</taxon>
        <taxon>Stenotrophomonas</taxon>
        <taxon>Stenotrophomonas maltophilia group</taxon>
    </lineage>
</organism>
<dbReference type="AlphaFoldDB" id="A0A2W6I3Z4"/>
<dbReference type="Proteomes" id="UP000249614">
    <property type="component" value="Unassembled WGS sequence"/>
</dbReference>
<dbReference type="EMBL" id="LXXM01000192">
    <property type="protein sequence ID" value="PZS89794.1"/>
    <property type="molecule type" value="Genomic_DNA"/>
</dbReference>
<comment type="caution">
    <text evidence="2">The sequence shown here is derived from an EMBL/GenBank/DDBJ whole genome shotgun (WGS) entry which is preliminary data.</text>
</comment>
<accession>A0A2W6I3Z4</accession>
<feature type="region of interest" description="Disordered" evidence="1">
    <location>
        <begin position="24"/>
        <end position="61"/>
    </location>
</feature>
<dbReference type="RefSeq" id="WP_111112992.1">
    <property type="nucleotide sequence ID" value="NZ_LXXM01000192.1"/>
</dbReference>
<gene>
    <name evidence="2" type="ORF">A7X83_11895</name>
</gene>
<reference evidence="2 3" key="1">
    <citation type="submission" date="2016-05" db="EMBL/GenBank/DDBJ databases">
        <authorList>
            <person name="Lavstsen T."/>
            <person name="Jespersen J.S."/>
        </authorList>
    </citation>
    <scope>NUCLEOTIDE SEQUENCE [LARGE SCALE GENOMIC DNA]</scope>
    <source>
        <strain evidence="2 3">SM-5815</strain>
    </source>
</reference>
<evidence type="ECO:0000313" key="2">
    <source>
        <dbReference type="EMBL" id="PZS89794.1"/>
    </source>
</evidence>
<sequence>MNIFGGLLFLHGHVASAELARQLASPSPTPSLSGTPGSAGRWAAISPAKHPAAAGQRPARP</sequence>
<name>A0A2W6I3Z4_STEMA</name>
<feature type="compositionally biased region" description="Low complexity" evidence="1">
    <location>
        <begin position="24"/>
        <end position="54"/>
    </location>
</feature>